<evidence type="ECO:0000313" key="4">
    <source>
        <dbReference type="Proteomes" id="UP000653305"/>
    </source>
</evidence>
<organism evidence="3 4">
    <name type="scientific">Phtheirospermum japonicum</name>
    <dbReference type="NCBI Taxonomy" id="374723"/>
    <lineage>
        <taxon>Eukaryota</taxon>
        <taxon>Viridiplantae</taxon>
        <taxon>Streptophyta</taxon>
        <taxon>Embryophyta</taxon>
        <taxon>Tracheophyta</taxon>
        <taxon>Spermatophyta</taxon>
        <taxon>Magnoliopsida</taxon>
        <taxon>eudicotyledons</taxon>
        <taxon>Gunneridae</taxon>
        <taxon>Pentapetalae</taxon>
        <taxon>asterids</taxon>
        <taxon>lamiids</taxon>
        <taxon>Lamiales</taxon>
        <taxon>Orobanchaceae</taxon>
        <taxon>Orobanchaceae incertae sedis</taxon>
        <taxon>Phtheirospermum</taxon>
    </lineage>
</organism>
<evidence type="ECO:0000313" key="3">
    <source>
        <dbReference type="EMBL" id="GFQ00329.1"/>
    </source>
</evidence>
<dbReference type="EMBL" id="BMAC01000623">
    <property type="protein sequence ID" value="GFQ00329.1"/>
    <property type="molecule type" value="Genomic_DNA"/>
</dbReference>
<keyword evidence="4" id="KW-1185">Reference proteome</keyword>
<dbReference type="InterPro" id="IPR001584">
    <property type="entry name" value="Integrase_cat-core"/>
</dbReference>
<feature type="coiled-coil region" evidence="1">
    <location>
        <begin position="125"/>
        <end position="159"/>
    </location>
</feature>
<gene>
    <name evidence="3" type="ORF">PHJA_002176900</name>
</gene>
<dbReference type="GO" id="GO:0015074">
    <property type="term" value="P:DNA integration"/>
    <property type="evidence" value="ECO:0007669"/>
    <property type="project" value="InterPro"/>
</dbReference>
<dbReference type="PANTHER" id="PTHR35046:SF26">
    <property type="entry name" value="RNA-DIRECTED DNA POLYMERASE"/>
    <property type="match status" value="1"/>
</dbReference>
<dbReference type="Proteomes" id="UP000653305">
    <property type="component" value="Unassembled WGS sequence"/>
</dbReference>
<dbReference type="InterPro" id="IPR036397">
    <property type="entry name" value="RNaseH_sf"/>
</dbReference>
<dbReference type="SUPFAM" id="SSF53098">
    <property type="entry name" value="Ribonuclease H-like"/>
    <property type="match status" value="1"/>
</dbReference>
<sequence>MDFIIGPPKVGELDAVIVVVDWFFKYATFIPTSISITAEGTTHLFFKHIVKYWRLPRDIVSDRDPRFISNYWGEILQLLGSKLNMSLSYHPDTDQNVHTVATCSMGMTFHTGLRPLVLWAWWAEVEVAETIVDSLEVAVSRLKRDIESLSERRESKTMRSPFTNHDKFPSYIYKFGYFAQTFGMIGTADGLY</sequence>
<keyword evidence="1" id="KW-0175">Coiled coil</keyword>
<dbReference type="GO" id="GO:0003676">
    <property type="term" value="F:nucleic acid binding"/>
    <property type="evidence" value="ECO:0007669"/>
    <property type="project" value="InterPro"/>
</dbReference>
<reference evidence="3" key="1">
    <citation type="submission" date="2020-07" db="EMBL/GenBank/DDBJ databases">
        <title>Ethylene signaling mediates host invasion by parasitic plants.</title>
        <authorList>
            <person name="Yoshida S."/>
        </authorList>
    </citation>
    <scope>NUCLEOTIDE SEQUENCE</scope>
    <source>
        <strain evidence="3">Okayama</strain>
    </source>
</reference>
<accession>A0A830CRU3</accession>
<name>A0A830CRU3_9LAMI</name>
<dbReference type="InterPro" id="IPR012337">
    <property type="entry name" value="RNaseH-like_sf"/>
</dbReference>
<dbReference type="PANTHER" id="PTHR35046">
    <property type="entry name" value="ZINC KNUCKLE (CCHC-TYPE) FAMILY PROTEIN"/>
    <property type="match status" value="1"/>
</dbReference>
<dbReference type="Gene3D" id="3.30.420.10">
    <property type="entry name" value="Ribonuclease H-like superfamily/Ribonuclease H"/>
    <property type="match status" value="1"/>
</dbReference>
<dbReference type="OrthoDB" id="166633at2759"/>
<evidence type="ECO:0000256" key="1">
    <source>
        <dbReference type="SAM" id="Coils"/>
    </source>
</evidence>
<dbReference type="PROSITE" id="PS50994">
    <property type="entry name" value="INTEGRASE"/>
    <property type="match status" value="1"/>
</dbReference>
<evidence type="ECO:0000259" key="2">
    <source>
        <dbReference type="PROSITE" id="PS50994"/>
    </source>
</evidence>
<comment type="caution">
    <text evidence="3">The sequence shown here is derived from an EMBL/GenBank/DDBJ whole genome shotgun (WGS) entry which is preliminary data.</text>
</comment>
<protein>
    <submittedName>
        <fullName evidence="3">Transposon ty3-i gag-pol polyprotein</fullName>
    </submittedName>
</protein>
<dbReference type="AlphaFoldDB" id="A0A830CRU3"/>
<proteinExistence type="predicted"/>
<feature type="domain" description="Integrase catalytic" evidence="2">
    <location>
        <begin position="1"/>
        <end position="97"/>
    </location>
</feature>